<keyword evidence="4" id="KW-1185">Reference proteome</keyword>
<accession>A0ABP0XGE7</accession>
<evidence type="ECO:0000256" key="1">
    <source>
        <dbReference type="ARBA" id="ARBA00022614"/>
    </source>
</evidence>
<dbReference type="InterPro" id="IPR050216">
    <property type="entry name" value="LRR_domain-containing"/>
</dbReference>
<dbReference type="Proteomes" id="UP001497444">
    <property type="component" value="Chromosome 8"/>
</dbReference>
<sequence>MGCCQGKPGGLSKAERDSRWRNTGIVGLRDSNLKELPAEVVKLAVSIRTLDATHNRLVELPPEIENFINLQRLVSDKGCMNICAVGLLVRLERMSVSRNTLKSLPTSLGSIRSLVRLDVSENKLEALPGSLGSCFSLEELVANDNMLQELPSSFGSLGNLKTLVLNNNPKLKQLPPLLLRDCKVLQSLSLHGTLINADCLYQMEGFEGFEGRRKRKHDKQIDSNVMIDSRGFDEGVDLHIMTPS</sequence>
<dbReference type="SMART" id="SM00364">
    <property type="entry name" value="LRR_BAC"/>
    <property type="match status" value="5"/>
</dbReference>
<dbReference type="EMBL" id="OZ020103">
    <property type="protein sequence ID" value="CAK9278194.1"/>
    <property type="molecule type" value="Genomic_DNA"/>
</dbReference>
<evidence type="ECO:0000256" key="2">
    <source>
        <dbReference type="ARBA" id="ARBA00022737"/>
    </source>
</evidence>
<proteinExistence type="predicted"/>
<dbReference type="PANTHER" id="PTHR48051">
    <property type="match status" value="1"/>
</dbReference>
<dbReference type="SMART" id="SM00369">
    <property type="entry name" value="LRR_TYP"/>
    <property type="match status" value="3"/>
</dbReference>
<dbReference type="InterPro" id="IPR032675">
    <property type="entry name" value="LRR_dom_sf"/>
</dbReference>
<dbReference type="PANTHER" id="PTHR48051:SF1">
    <property type="entry name" value="RAS SUPPRESSOR PROTEIN 1"/>
    <property type="match status" value="1"/>
</dbReference>
<name>A0ABP0XGE7_9BRYO</name>
<keyword evidence="2" id="KW-0677">Repeat</keyword>
<evidence type="ECO:0008006" key="5">
    <source>
        <dbReference type="Google" id="ProtNLM"/>
    </source>
</evidence>
<keyword evidence="1" id="KW-0433">Leucine-rich repeat</keyword>
<gene>
    <name evidence="3" type="ORF">CSSPJE1EN1_LOCUS23672</name>
</gene>
<protein>
    <recommendedName>
        <fullName evidence="5">Plant intracellular Ras-group-related LRR protein 7</fullName>
    </recommendedName>
</protein>
<evidence type="ECO:0000313" key="4">
    <source>
        <dbReference type="Proteomes" id="UP001497444"/>
    </source>
</evidence>
<evidence type="ECO:0000313" key="3">
    <source>
        <dbReference type="EMBL" id="CAK9278194.1"/>
    </source>
</evidence>
<dbReference type="Gene3D" id="3.80.10.10">
    <property type="entry name" value="Ribonuclease Inhibitor"/>
    <property type="match status" value="2"/>
</dbReference>
<organism evidence="3 4">
    <name type="scientific">Sphagnum jensenii</name>
    <dbReference type="NCBI Taxonomy" id="128206"/>
    <lineage>
        <taxon>Eukaryota</taxon>
        <taxon>Viridiplantae</taxon>
        <taxon>Streptophyta</taxon>
        <taxon>Embryophyta</taxon>
        <taxon>Bryophyta</taxon>
        <taxon>Sphagnophytina</taxon>
        <taxon>Sphagnopsida</taxon>
        <taxon>Sphagnales</taxon>
        <taxon>Sphagnaceae</taxon>
        <taxon>Sphagnum</taxon>
    </lineage>
</organism>
<dbReference type="InterPro" id="IPR003591">
    <property type="entry name" value="Leu-rich_rpt_typical-subtyp"/>
</dbReference>
<dbReference type="SUPFAM" id="SSF52047">
    <property type="entry name" value="RNI-like"/>
    <property type="match status" value="1"/>
</dbReference>
<reference evidence="3" key="1">
    <citation type="submission" date="2024-02" db="EMBL/GenBank/DDBJ databases">
        <authorList>
            <consortium name="ELIXIR-Norway"/>
            <consortium name="Elixir Norway"/>
        </authorList>
    </citation>
    <scope>NUCLEOTIDE SEQUENCE</scope>
</reference>